<reference evidence="1" key="1">
    <citation type="journal article" date="2014" name="Front. Microbiol.">
        <title>High frequency of phylogenetically diverse reductive dehalogenase-homologous genes in deep subseafloor sedimentary metagenomes.</title>
        <authorList>
            <person name="Kawai M."/>
            <person name="Futagami T."/>
            <person name="Toyoda A."/>
            <person name="Takaki Y."/>
            <person name="Nishi S."/>
            <person name="Hori S."/>
            <person name="Arai W."/>
            <person name="Tsubouchi T."/>
            <person name="Morono Y."/>
            <person name="Uchiyama I."/>
            <person name="Ito T."/>
            <person name="Fujiyama A."/>
            <person name="Inagaki F."/>
            <person name="Takami H."/>
        </authorList>
    </citation>
    <scope>NUCLEOTIDE SEQUENCE</scope>
    <source>
        <strain evidence="1">Expedition CK06-06</strain>
    </source>
</reference>
<name>X1AW55_9ZZZZ</name>
<dbReference type="AlphaFoldDB" id="X1AW55"/>
<gene>
    <name evidence="1" type="ORF">S01H4_34369</name>
</gene>
<feature type="non-terminal residue" evidence="1">
    <location>
        <position position="110"/>
    </location>
</feature>
<organism evidence="1">
    <name type="scientific">marine sediment metagenome</name>
    <dbReference type="NCBI Taxonomy" id="412755"/>
    <lineage>
        <taxon>unclassified sequences</taxon>
        <taxon>metagenomes</taxon>
        <taxon>ecological metagenomes</taxon>
    </lineage>
</organism>
<dbReference type="EMBL" id="BART01018181">
    <property type="protein sequence ID" value="GAG86955.1"/>
    <property type="molecule type" value="Genomic_DNA"/>
</dbReference>
<protein>
    <submittedName>
        <fullName evidence="1">Uncharacterized protein</fullName>
    </submittedName>
</protein>
<sequence>MVTLLLSIVNIESLKVPYMVGHDFNDNKTETEYPSENNEFVGSTHWYNLINPDVIKVSVYNYNGTVNAPYITSYGRTVILYEFTVEGFRKALNCSDGENHIFIDLPDRTM</sequence>
<accession>X1AW55</accession>
<proteinExistence type="predicted"/>
<evidence type="ECO:0000313" key="1">
    <source>
        <dbReference type="EMBL" id="GAG86955.1"/>
    </source>
</evidence>
<comment type="caution">
    <text evidence="1">The sequence shown here is derived from an EMBL/GenBank/DDBJ whole genome shotgun (WGS) entry which is preliminary data.</text>
</comment>